<protein>
    <submittedName>
        <fullName evidence="2">Uncharacterized protein</fullName>
    </submittedName>
</protein>
<feature type="region of interest" description="Disordered" evidence="1">
    <location>
        <begin position="652"/>
        <end position="680"/>
    </location>
</feature>
<accession>A0ABV7QJ42</accession>
<sequence>MTLLEFCEDDEYSPEYGTIVLRDVYRDKTLPALDNELLGENATGTVSGTVATAGDGWLYATADHLYQAIRCEAHDGPPELRLGNWEDIVESPFRSRSGIAGLGWLMGGTLSGELSLGAKGFYRVRVCRRPADAGEEGDVWLFQFWPEEVPEPPRWLKRTRPAIHPEEPGWRQVFGYDVIEVSWYFTLVGMLRPDGWLDEPLPGREQPSESVCGQLGVDPPRTRRDGIPLLVAAGLLVEDGTGGYQAGTPRRATEVLDLPDELANRIDAAAVRAVYVWLAADLVTIAAWSNPAHVRDLAGLLAVPEETVEPLLAYAVSDKLIHRENGAVTALPRRPPPTRPARRRVETVRREEPATVAGSPPKAGFVSGDGAVVVWRAGEPVVLGRVESDYRYRAFETLTGVYVASSGGQGQLIDWTGAAGPAPVDLGMLPVRSVDGRCLAGVETHVGRRTWDQVHVFDVATEEVWSLPKSDELTRTVLAVHDGSVYFTTRSGYMTFTASRWTPGQEPVEFASTVHQLDPLSGAQVREEAGAATVFTASGEQRALPEPHRWRFVPGGALMHSGGHEPPVVQVLDLAAGTTAEYPLPDGCDASGTPSTSPIWETPDTLVFSQPNRGSTRRIVRWHLERNEFEHFDLPEIAGYRPFLVEPILVRQAGPGQPDAPGRRPLRGDDPERLIDQVQR</sequence>
<evidence type="ECO:0000256" key="1">
    <source>
        <dbReference type="SAM" id="MobiDB-lite"/>
    </source>
</evidence>
<dbReference type="EMBL" id="JBHRWI010000022">
    <property type="protein sequence ID" value="MFC3512300.1"/>
    <property type="molecule type" value="Genomic_DNA"/>
</dbReference>
<comment type="caution">
    <text evidence="2">The sequence shown here is derived from an EMBL/GenBank/DDBJ whole genome shotgun (WGS) entry which is preliminary data.</text>
</comment>
<organism evidence="2 3">
    <name type="scientific">Amycolatopsis halotolerans</name>
    <dbReference type="NCBI Taxonomy" id="330083"/>
    <lineage>
        <taxon>Bacteria</taxon>
        <taxon>Bacillati</taxon>
        <taxon>Actinomycetota</taxon>
        <taxon>Actinomycetes</taxon>
        <taxon>Pseudonocardiales</taxon>
        <taxon>Pseudonocardiaceae</taxon>
        <taxon>Amycolatopsis</taxon>
    </lineage>
</organism>
<dbReference type="Proteomes" id="UP001595764">
    <property type="component" value="Unassembled WGS sequence"/>
</dbReference>
<evidence type="ECO:0000313" key="3">
    <source>
        <dbReference type="Proteomes" id="UP001595764"/>
    </source>
</evidence>
<feature type="compositionally biased region" description="Basic and acidic residues" evidence="1">
    <location>
        <begin position="666"/>
        <end position="680"/>
    </location>
</feature>
<feature type="compositionally biased region" description="Basic and acidic residues" evidence="1">
    <location>
        <begin position="343"/>
        <end position="353"/>
    </location>
</feature>
<reference evidence="3" key="1">
    <citation type="journal article" date="2019" name="Int. J. Syst. Evol. Microbiol.">
        <title>The Global Catalogue of Microorganisms (GCM) 10K type strain sequencing project: providing services to taxonomists for standard genome sequencing and annotation.</title>
        <authorList>
            <consortium name="The Broad Institute Genomics Platform"/>
            <consortium name="The Broad Institute Genome Sequencing Center for Infectious Disease"/>
            <person name="Wu L."/>
            <person name="Ma J."/>
        </authorList>
    </citation>
    <scope>NUCLEOTIDE SEQUENCE [LARGE SCALE GENOMIC DNA]</scope>
    <source>
        <strain evidence="3">CGMCC 4.7682</strain>
    </source>
</reference>
<dbReference type="RefSeq" id="WP_377896601.1">
    <property type="nucleotide sequence ID" value="NZ_JBHRWI010000022.1"/>
</dbReference>
<keyword evidence="3" id="KW-1185">Reference proteome</keyword>
<feature type="region of interest" description="Disordered" evidence="1">
    <location>
        <begin position="332"/>
        <end position="361"/>
    </location>
</feature>
<proteinExistence type="predicted"/>
<name>A0ABV7QJ42_9PSEU</name>
<gene>
    <name evidence="2" type="ORF">ACFORO_19160</name>
</gene>
<evidence type="ECO:0000313" key="2">
    <source>
        <dbReference type="EMBL" id="MFC3512300.1"/>
    </source>
</evidence>